<organism evidence="2 3">
    <name type="scientific">Grimontia marina</name>
    <dbReference type="NCBI Taxonomy" id="646534"/>
    <lineage>
        <taxon>Bacteria</taxon>
        <taxon>Pseudomonadati</taxon>
        <taxon>Pseudomonadota</taxon>
        <taxon>Gammaproteobacteria</taxon>
        <taxon>Vibrionales</taxon>
        <taxon>Vibrionaceae</taxon>
        <taxon>Grimontia</taxon>
    </lineage>
</organism>
<name>A0A128F2P8_9GAMM</name>
<dbReference type="InterPro" id="IPR031571">
    <property type="entry name" value="RcpC_dom"/>
</dbReference>
<evidence type="ECO:0000313" key="2">
    <source>
        <dbReference type="EMBL" id="CZF80700.1"/>
    </source>
</evidence>
<dbReference type="RefSeq" id="WP_062707493.1">
    <property type="nucleotide sequence ID" value="NZ_CAWRCI010000011.1"/>
</dbReference>
<dbReference type="EMBL" id="FIZY01000011">
    <property type="protein sequence ID" value="CZF80700.1"/>
    <property type="molecule type" value="Genomic_DNA"/>
</dbReference>
<evidence type="ECO:0000259" key="1">
    <source>
        <dbReference type="Pfam" id="PF16976"/>
    </source>
</evidence>
<dbReference type="Proteomes" id="UP000073601">
    <property type="component" value="Unassembled WGS sequence"/>
</dbReference>
<dbReference type="Pfam" id="PF16976">
    <property type="entry name" value="RcpC"/>
    <property type="match status" value="1"/>
</dbReference>
<dbReference type="NCBIfam" id="TIGR03177">
    <property type="entry name" value="pilus_cpaB"/>
    <property type="match status" value="1"/>
</dbReference>
<accession>A0A128F2P8</accession>
<protein>
    <recommendedName>
        <fullName evidence="1">Flp pilus assembly protein RcpC/CpaB domain-containing protein</fullName>
    </recommendedName>
</protein>
<dbReference type="InterPro" id="IPR017592">
    <property type="entry name" value="Pilus_assmbl_Flp-typ_CpaB"/>
</dbReference>
<reference evidence="3" key="1">
    <citation type="submission" date="2016-02" db="EMBL/GenBank/DDBJ databases">
        <authorList>
            <person name="Rodrigo-Torres Lidia"/>
            <person name="Arahal R.David."/>
        </authorList>
    </citation>
    <scope>NUCLEOTIDE SEQUENCE [LARGE SCALE GENOMIC DNA]</scope>
    <source>
        <strain evidence="3">CECT 8713</strain>
    </source>
</reference>
<keyword evidence="3" id="KW-1185">Reference proteome</keyword>
<feature type="domain" description="Flp pilus assembly protein RcpC/CpaB" evidence="1">
    <location>
        <begin position="113"/>
        <end position="217"/>
    </location>
</feature>
<dbReference type="OrthoDB" id="6400671at2"/>
<sequence>MSQRLFFITAMLSISIGVLGLSGVFQTQPSTASPVSHISYQVAQLKEPLKKGQILESGNFRYFRINEETALEKGVSYNTNISINPGMIAKRNISTKEYLSQNDFINPDDPGYVDAVIKAGMTPYSLTIEKKKFIGSGISVGDKVDIMILTSDDQNIGESSRNKFIESFRTLSVSPLLQNVRILAIDEENDELLPLTIELDRAQVAKMVIARRIGILEVIKSTDNYLKPSLGLSADTHDVLPNFKSVTEIRGQQKAFN</sequence>
<evidence type="ECO:0000313" key="3">
    <source>
        <dbReference type="Proteomes" id="UP000073601"/>
    </source>
</evidence>
<dbReference type="AlphaFoldDB" id="A0A128F2P8"/>
<gene>
    <name evidence="2" type="ORF">GMA8713_01559</name>
</gene>
<proteinExistence type="predicted"/>